<reference evidence="2 3" key="2">
    <citation type="submission" date="2020-03" db="EMBL/GenBank/DDBJ databases">
        <title>Campylobacter portucalensis sp. nov., a new species of Campylobacter isolated from the reproductive tract of bulls.</title>
        <authorList>
            <person name="Silva M.F."/>
            <person name="Pereira G."/>
            <person name="Carneiro C."/>
            <person name="Hemphill A."/>
            <person name="Mateus L."/>
            <person name="Lopes-Da-Costa L."/>
            <person name="Silva E."/>
        </authorList>
    </citation>
    <scope>NUCLEOTIDE SEQUENCE [LARGE SCALE GENOMIC DNA]</scope>
    <source>
        <strain evidence="2 3">FMV-PI01</strain>
    </source>
</reference>
<keyword evidence="1" id="KW-0812">Transmembrane</keyword>
<keyword evidence="3" id="KW-1185">Reference proteome</keyword>
<dbReference type="EMBL" id="VWSJ01000009">
    <property type="protein sequence ID" value="MSN96322.1"/>
    <property type="molecule type" value="Genomic_DNA"/>
</dbReference>
<evidence type="ECO:0000256" key="1">
    <source>
        <dbReference type="SAM" id="Phobius"/>
    </source>
</evidence>
<dbReference type="AlphaFoldDB" id="A0A6L5WIM0"/>
<comment type="caution">
    <text evidence="2">The sequence shown here is derived from an EMBL/GenBank/DDBJ whole genome shotgun (WGS) entry which is preliminary data.</text>
</comment>
<keyword evidence="1" id="KW-1133">Transmembrane helix</keyword>
<feature type="transmembrane region" description="Helical" evidence="1">
    <location>
        <begin position="6"/>
        <end position="26"/>
    </location>
</feature>
<dbReference type="RefSeq" id="WP_154570588.1">
    <property type="nucleotide sequence ID" value="NZ_VWSJ01000009.1"/>
</dbReference>
<reference evidence="2 3" key="1">
    <citation type="submission" date="2019-09" db="EMBL/GenBank/DDBJ databases">
        <authorList>
            <person name="Silva M."/>
            <person name="Pereira G."/>
            <person name="Lopes-Da-Costa L."/>
            <person name="Silva E."/>
        </authorList>
    </citation>
    <scope>NUCLEOTIDE SEQUENCE [LARGE SCALE GENOMIC DNA]</scope>
    <source>
        <strain evidence="2 3">FMV-PI01</strain>
    </source>
</reference>
<evidence type="ECO:0000313" key="3">
    <source>
        <dbReference type="Proteomes" id="UP000476338"/>
    </source>
</evidence>
<dbReference type="Proteomes" id="UP000476338">
    <property type="component" value="Unassembled WGS sequence"/>
</dbReference>
<name>A0A6L5WIM0_9BACT</name>
<accession>A0A6L5WIM0</accession>
<organism evidence="2 3">
    <name type="scientific">Campylobacter portucalensis</name>
    <dbReference type="NCBI Taxonomy" id="2608384"/>
    <lineage>
        <taxon>Bacteria</taxon>
        <taxon>Pseudomonadati</taxon>
        <taxon>Campylobacterota</taxon>
        <taxon>Epsilonproteobacteria</taxon>
        <taxon>Campylobacterales</taxon>
        <taxon>Campylobacteraceae</taxon>
        <taxon>Campylobacter</taxon>
    </lineage>
</organism>
<proteinExistence type="predicted"/>
<evidence type="ECO:0000313" key="2">
    <source>
        <dbReference type="EMBL" id="MSN96322.1"/>
    </source>
</evidence>
<gene>
    <name evidence="2" type="ORF">F1B92_03795</name>
</gene>
<sequence length="135" mass="15716">MGGGRTVFITTFCFLVLAILYTTFATKWYKAEALIKIGYYKNHQNEIMLTKTPEVVKELSYIYAKSTLNKDYYIQNISEIKNQPKYFKITSYGKDNALAKEAIEIAIKDLIKSHKNILDQYLNLQKKLFLTLILK</sequence>
<keyword evidence="1" id="KW-0472">Membrane</keyword>
<protein>
    <submittedName>
        <fullName evidence="2">Uncharacterized protein</fullName>
    </submittedName>
</protein>